<feature type="region of interest" description="Disordered" evidence="7">
    <location>
        <begin position="223"/>
        <end position="261"/>
    </location>
</feature>
<feature type="region of interest" description="Disordered" evidence="7">
    <location>
        <begin position="159"/>
        <end position="200"/>
    </location>
</feature>
<keyword evidence="10" id="KW-1185">Reference proteome</keyword>
<accession>A0A9N9F6T0</accession>
<sequence>MLEDKTFSHIVSWGVTGDTFVVHDPTEFAKTILPQHFKHNNMASFVRQLNKYDFHKIKSNDEEARPYNEQRKIPTPRRPSTQPEQIKLDEQPITDYSSPDDVKHLTKLHTDLTGQMNVLSKNCGTILEEIITFRQNLAAQDILLSNLYQMLVTKLSQERTQGRQFQNNLPSRPPHHHEQQYQDSERNSTGELTSSIMGNMVPRNIENVNTTFNQLMDVTGRIQSHAQQLSSVGSTSSPPSSSSSATRPLLSQLSTNSLSSSTIHQTINLSEEISNEQPILTSLNNSVNYKSSIPIDMSNRVNTANLNVNFNLQPGTMTVSPISPETASSFSPQFSSSIGGTFDTSHINTSNVNNQSPSYNLSQINLRQYLPGTATNTTTNSRNTTPTNTPPSSGQTSITNNNRLYYRGRTSFSVPNWTIQPKILIVDNDVTIREGSSQFLQIFRCQCDMAADGITAVNKLQVQHYDLVFMDIVTPDLDGVSVTQQIRQFNRTIPIIGMLPPSNSKTDFINYLRIGISDILLKPFSTQRLSEMVDKHSHEDNNGRSGGSERGGGSGGGVGGIMSDTIVSNKSLGGGIISIPENHNSSTPSTMNYLSSHIIGDIYHGQIHHLSSGEDDENNGDNQKLKKTKYSH</sequence>
<dbReference type="GO" id="GO:0003700">
    <property type="term" value="F:DNA-binding transcription factor activity"/>
    <property type="evidence" value="ECO:0007669"/>
    <property type="project" value="InterPro"/>
</dbReference>
<evidence type="ECO:0000256" key="1">
    <source>
        <dbReference type="ARBA" id="ARBA00004123"/>
    </source>
</evidence>
<feature type="domain" description="Response regulatory" evidence="8">
    <location>
        <begin position="422"/>
        <end position="537"/>
    </location>
</feature>
<dbReference type="SUPFAM" id="SSF46785">
    <property type="entry name" value="Winged helix' DNA-binding domain"/>
    <property type="match status" value="1"/>
</dbReference>
<feature type="region of interest" description="Disordered" evidence="7">
    <location>
        <begin position="60"/>
        <end position="99"/>
    </location>
</feature>
<feature type="compositionally biased region" description="Gly residues" evidence="7">
    <location>
        <begin position="544"/>
        <end position="560"/>
    </location>
</feature>
<evidence type="ECO:0000256" key="6">
    <source>
        <dbReference type="PROSITE-ProRule" id="PRU00169"/>
    </source>
</evidence>
<name>A0A9N9F6T0_9GLOM</name>
<comment type="subcellular location">
    <subcellularLocation>
        <location evidence="1">Nucleus</location>
    </subcellularLocation>
</comment>
<keyword evidence="2 6" id="KW-0597">Phosphoprotein</keyword>
<feature type="region of interest" description="Disordered" evidence="7">
    <location>
        <begin position="532"/>
        <end position="560"/>
    </location>
</feature>
<dbReference type="InterPro" id="IPR000232">
    <property type="entry name" value="HSF_DNA-bd"/>
</dbReference>
<dbReference type="CDD" id="cd17546">
    <property type="entry name" value="REC_hyHK_CKI1_RcsC-like"/>
    <property type="match status" value="1"/>
</dbReference>
<feature type="compositionally biased region" description="Basic and acidic residues" evidence="7">
    <location>
        <begin position="60"/>
        <end position="72"/>
    </location>
</feature>
<keyword evidence="4" id="KW-0238">DNA-binding</keyword>
<dbReference type="InterPro" id="IPR011006">
    <property type="entry name" value="CheY-like_superfamily"/>
</dbReference>
<feature type="compositionally biased region" description="Low complexity" evidence="7">
    <location>
        <begin position="229"/>
        <end position="261"/>
    </location>
</feature>
<reference evidence="9" key="1">
    <citation type="submission" date="2021-06" db="EMBL/GenBank/DDBJ databases">
        <authorList>
            <person name="Kallberg Y."/>
            <person name="Tangrot J."/>
            <person name="Rosling A."/>
        </authorList>
    </citation>
    <scope>NUCLEOTIDE SEQUENCE</scope>
    <source>
        <strain evidence="9">AZ414A</strain>
    </source>
</reference>
<proteinExistence type="predicted"/>
<dbReference type="Gene3D" id="3.40.50.2300">
    <property type="match status" value="1"/>
</dbReference>
<feature type="compositionally biased region" description="Basic and acidic residues" evidence="7">
    <location>
        <begin position="532"/>
        <end position="542"/>
    </location>
</feature>
<evidence type="ECO:0000313" key="10">
    <source>
        <dbReference type="Proteomes" id="UP000789706"/>
    </source>
</evidence>
<dbReference type="Proteomes" id="UP000789706">
    <property type="component" value="Unassembled WGS sequence"/>
</dbReference>
<keyword evidence="3" id="KW-0902">Two-component regulatory system</keyword>
<feature type="region of interest" description="Disordered" evidence="7">
    <location>
        <begin position="609"/>
        <end position="632"/>
    </location>
</feature>
<dbReference type="Pfam" id="PF00447">
    <property type="entry name" value="HSF_DNA-bind"/>
    <property type="match status" value="1"/>
</dbReference>
<dbReference type="PANTHER" id="PTHR45339:SF1">
    <property type="entry name" value="HYBRID SIGNAL TRANSDUCTION HISTIDINE KINASE J"/>
    <property type="match status" value="1"/>
</dbReference>
<dbReference type="InterPro" id="IPR001789">
    <property type="entry name" value="Sig_transdc_resp-reg_receiver"/>
</dbReference>
<keyword evidence="5" id="KW-0539">Nucleus</keyword>
<comment type="caution">
    <text evidence="9">The sequence shown here is derived from an EMBL/GenBank/DDBJ whole genome shotgun (WGS) entry which is preliminary data.</text>
</comment>
<dbReference type="GO" id="GO:0005634">
    <property type="term" value="C:nucleus"/>
    <property type="evidence" value="ECO:0007669"/>
    <property type="project" value="UniProtKB-SubCell"/>
</dbReference>
<dbReference type="GO" id="GO:0043565">
    <property type="term" value="F:sequence-specific DNA binding"/>
    <property type="evidence" value="ECO:0007669"/>
    <property type="project" value="InterPro"/>
</dbReference>
<dbReference type="Gene3D" id="1.10.10.10">
    <property type="entry name" value="Winged helix-like DNA-binding domain superfamily/Winged helix DNA-binding domain"/>
    <property type="match status" value="1"/>
</dbReference>
<dbReference type="InterPro" id="IPR036390">
    <property type="entry name" value="WH_DNA-bd_sf"/>
</dbReference>
<dbReference type="GO" id="GO:0000160">
    <property type="term" value="P:phosphorelay signal transduction system"/>
    <property type="evidence" value="ECO:0007669"/>
    <property type="project" value="UniProtKB-KW"/>
</dbReference>
<dbReference type="PRINTS" id="PR00056">
    <property type="entry name" value="HSFDOMAIN"/>
</dbReference>
<feature type="compositionally biased region" description="Basic and acidic residues" evidence="7">
    <location>
        <begin position="176"/>
        <end position="188"/>
    </location>
</feature>
<feature type="modified residue" description="4-aspartylphosphate" evidence="6">
    <location>
        <position position="471"/>
    </location>
</feature>
<gene>
    <name evidence="9" type="ORF">DEBURN_LOCUS5299</name>
</gene>
<dbReference type="Pfam" id="PF00072">
    <property type="entry name" value="Response_reg"/>
    <property type="match status" value="1"/>
</dbReference>
<dbReference type="InterPro" id="IPR036388">
    <property type="entry name" value="WH-like_DNA-bd_sf"/>
</dbReference>
<organism evidence="9 10">
    <name type="scientific">Diversispora eburnea</name>
    <dbReference type="NCBI Taxonomy" id="1213867"/>
    <lineage>
        <taxon>Eukaryota</taxon>
        <taxon>Fungi</taxon>
        <taxon>Fungi incertae sedis</taxon>
        <taxon>Mucoromycota</taxon>
        <taxon>Glomeromycotina</taxon>
        <taxon>Glomeromycetes</taxon>
        <taxon>Diversisporales</taxon>
        <taxon>Diversisporaceae</taxon>
        <taxon>Diversispora</taxon>
    </lineage>
</organism>
<evidence type="ECO:0000256" key="3">
    <source>
        <dbReference type="ARBA" id="ARBA00023012"/>
    </source>
</evidence>
<evidence type="ECO:0000256" key="5">
    <source>
        <dbReference type="ARBA" id="ARBA00023242"/>
    </source>
</evidence>
<dbReference type="PROSITE" id="PS00434">
    <property type="entry name" value="HSF_DOMAIN"/>
    <property type="match status" value="1"/>
</dbReference>
<evidence type="ECO:0000256" key="4">
    <source>
        <dbReference type="ARBA" id="ARBA00023125"/>
    </source>
</evidence>
<dbReference type="PANTHER" id="PTHR45339">
    <property type="entry name" value="HYBRID SIGNAL TRANSDUCTION HISTIDINE KINASE J"/>
    <property type="match status" value="1"/>
</dbReference>
<evidence type="ECO:0000256" key="7">
    <source>
        <dbReference type="SAM" id="MobiDB-lite"/>
    </source>
</evidence>
<dbReference type="SMART" id="SM00415">
    <property type="entry name" value="HSF"/>
    <property type="match status" value="1"/>
</dbReference>
<feature type="region of interest" description="Disordered" evidence="7">
    <location>
        <begin position="372"/>
        <end position="400"/>
    </location>
</feature>
<dbReference type="SMART" id="SM00448">
    <property type="entry name" value="REC"/>
    <property type="match status" value="1"/>
</dbReference>
<evidence type="ECO:0000259" key="8">
    <source>
        <dbReference type="PROSITE" id="PS50110"/>
    </source>
</evidence>
<dbReference type="EMBL" id="CAJVPK010000462">
    <property type="protein sequence ID" value="CAG8513522.1"/>
    <property type="molecule type" value="Genomic_DNA"/>
</dbReference>
<dbReference type="SUPFAM" id="SSF52172">
    <property type="entry name" value="CheY-like"/>
    <property type="match status" value="1"/>
</dbReference>
<dbReference type="AlphaFoldDB" id="A0A9N9F6T0"/>
<dbReference type="OrthoDB" id="60033at2759"/>
<protein>
    <submittedName>
        <fullName evidence="9">4878_t:CDS:1</fullName>
    </submittedName>
</protein>
<evidence type="ECO:0000313" key="9">
    <source>
        <dbReference type="EMBL" id="CAG8513522.1"/>
    </source>
</evidence>
<feature type="compositionally biased region" description="Low complexity" evidence="7">
    <location>
        <begin position="372"/>
        <end position="397"/>
    </location>
</feature>
<evidence type="ECO:0000256" key="2">
    <source>
        <dbReference type="ARBA" id="ARBA00022553"/>
    </source>
</evidence>
<dbReference type="PROSITE" id="PS50110">
    <property type="entry name" value="RESPONSE_REGULATORY"/>
    <property type="match status" value="1"/>
</dbReference>